<dbReference type="STRING" id="1499967.U27_01174"/>
<feature type="transmembrane region" description="Helical" evidence="10">
    <location>
        <begin position="186"/>
        <end position="208"/>
    </location>
</feature>
<evidence type="ECO:0000256" key="9">
    <source>
        <dbReference type="ARBA" id="ARBA00037998"/>
    </source>
</evidence>
<evidence type="ECO:0000313" key="11">
    <source>
        <dbReference type="EMBL" id="GAK61274.1"/>
    </source>
</evidence>
<dbReference type="GO" id="GO:1903806">
    <property type="term" value="P:L-isoleucine import across plasma membrane"/>
    <property type="evidence" value="ECO:0007669"/>
    <property type="project" value="TreeGrafter"/>
</dbReference>
<dbReference type="eggNOG" id="COG0559">
    <property type="taxonomic scope" value="Bacteria"/>
</dbReference>
<feature type="transmembrane region" description="Helical" evidence="10">
    <location>
        <begin position="252"/>
        <end position="276"/>
    </location>
</feature>
<dbReference type="GO" id="GO:0015190">
    <property type="term" value="F:L-leucine transmembrane transporter activity"/>
    <property type="evidence" value="ECO:0007669"/>
    <property type="project" value="TreeGrafter"/>
</dbReference>
<keyword evidence="7 10" id="KW-1133">Transmembrane helix</keyword>
<gene>
    <name evidence="11" type="ORF">U27_01174</name>
</gene>
<dbReference type="PANTHER" id="PTHR11795:SF371">
    <property type="entry name" value="HIGH-AFFINITY BRANCHED-CHAIN AMINO ACID TRANSPORT SYSTEM PERMEASE PROTEIN LIVH"/>
    <property type="match status" value="1"/>
</dbReference>
<dbReference type="AlphaFoldDB" id="A0A081C9L9"/>
<feature type="transmembrane region" description="Helical" evidence="10">
    <location>
        <begin position="58"/>
        <end position="81"/>
    </location>
</feature>
<dbReference type="Pfam" id="PF02653">
    <property type="entry name" value="BPD_transp_2"/>
    <property type="match status" value="1"/>
</dbReference>
<dbReference type="GO" id="GO:0005886">
    <property type="term" value="C:plasma membrane"/>
    <property type="evidence" value="ECO:0007669"/>
    <property type="project" value="UniProtKB-SubCell"/>
</dbReference>
<accession>A0A081C9L9</accession>
<evidence type="ECO:0000256" key="4">
    <source>
        <dbReference type="ARBA" id="ARBA00022519"/>
    </source>
</evidence>
<keyword evidence="5 10" id="KW-0812">Transmembrane</keyword>
<feature type="transmembrane region" description="Helical" evidence="10">
    <location>
        <begin position="220"/>
        <end position="245"/>
    </location>
</feature>
<dbReference type="GO" id="GO:0042941">
    <property type="term" value="P:D-alanine transmembrane transport"/>
    <property type="evidence" value="ECO:0007669"/>
    <property type="project" value="TreeGrafter"/>
</dbReference>
<dbReference type="GO" id="GO:0015808">
    <property type="term" value="P:L-alanine transport"/>
    <property type="evidence" value="ECO:0007669"/>
    <property type="project" value="TreeGrafter"/>
</dbReference>
<evidence type="ECO:0000256" key="2">
    <source>
        <dbReference type="ARBA" id="ARBA00022448"/>
    </source>
</evidence>
<keyword evidence="6" id="KW-0029">Amino-acid transport</keyword>
<evidence type="ECO:0000256" key="5">
    <source>
        <dbReference type="ARBA" id="ARBA00022692"/>
    </source>
</evidence>
<dbReference type="EMBL" id="DF820478">
    <property type="protein sequence ID" value="GAK61274.1"/>
    <property type="molecule type" value="Genomic_DNA"/>
</dbReference>
<evidence type="ECO:0000256" key="7">
    <source>
        <dbReference type="ARBA" id="ARBA00022989"/>
    </source>
</evidence>
<proteinExistence type="inferred from homology"/>
<dbReference type="GO" id="GO:0015188">
    <property type="term" value="F:L-isoleucine transmembrane transporter activity"/>
    <property type="evidence" value="ECO:0007669"/>
    <property type="project" value="TreeGrafter"/>
</dbReference>
<evidence type="ECO:0000256" key="10">
    <source>
        <dbReference type="SAM" id="Phobius"/>
    </source>
</evidence>
<keyword evidence="3" id="KW-1003">Cell membrane</keyword>
<comment type="similarity">
    <text evidence="9">Belongs to the binding-protein-dependent transport system permease family. LivHM subfamily.</text>
</comment>
<evidence type="ECO:0000313" key="12">
    <source>
        <dbReference type="Proteomes" id="UP000030661"/>
    </source>
</evidence>
<evidence type="ECO:0000256" key="6">
    <source>
        <dbReference type="ARBA" id="ARBA00022970"/>
    </source>
</evidence>
<keyword evidence="12" id="KW-1185">Reference proteome</keyword>
<dbReference type="InterPro" id="IPR052157">
    <property type="entry name" value="BCAA_transport_permease"/>
</dbReference>
<dbReference type="CDD" id="cd06582">
    <property type="entry name" value="TM_PBP1_LivH_like"/>
    <property type="match status" value="1"/>
</dbReference>
<reference evidence="11" key="1">
    <citation type="journal article" date="2015" name="PeerJ">
        <title>First genomic representation of candidate bacterial phylum KSB3 points to enhanced environmental sensing as a trigger of wastewater bulking.</title>
        <authorList>
            <person name="Sekiguchi Y."/>
            <person name="Ohashi A."/>
            <person name="Parks D.H."/>
            <person name="Yamauchi T."/>
            <person name="Tyson G.W."/>
            <person name="Hugenholtz P."/>
        </authorList>
    </citation>
    <scope>NUCLEOTIDE SEQUENCE [LARGE SCALE GENOMIC DNA]</scope>
</reference>
<dbReference type="HOGENOM" id="CLU_039929_3_0_0"/>
<keyword evidence="2" id="KW-0813">Transport</keyword>
<feature type="transmembrane region" description="Helical" evidence="10">
    <location>
        <begin position="93"/>
        <end position="117"/>
    </location>
</feature>
<keyword evidence="4" id="KW-0997">Cell inner membrane</keyword>
<dbReference type="PANTHER" id="PTHR11795">
    <property type="entry name" value="BRANCHED-CHAIN AMINO ACID TRANSPORT SYSTEM PERMEASE PROTEIN LIVH"/>
    <property type="match status" value="1"/>
</dbReference>
<evidence type="ECO:0000256" key="3">
    <source>
        <dbReference type="ARBA" id="ARBA00022475"/>
    </source>
</evidence>
<feature type="transmembrane region" description="Helical" evidence="10">
    <location>
        <begin position="137"/>
        <end position="156"/>
    </location>
</feature>
<dbReference type="GO" id="GO:0015192">
    <property type="term" value="F:L-phenylalanine transmembrane transporter activity"/>
    <property type="evidence" value="ECO:0007669"/>
    <property type="project" value="TreeGrafter"/>
</dbReference>
<evidence type="ECO:0000256" key="1">
    <source>
        <dbReference type="ARBA" id="ARBA00004651"/>
    </source>
</evidence>
<evidence type="ECO:0000256" key="8">
    <source>
        <dbReference type="ARBA" id="ARBA00023136"/>
    </source>
</evidence>
<dbReference type="InterPro" id="IPR001851">
    <property type="entry name" value="ABC_transp_permease"/>
</dbReference>
<feature type="transmembrane region" description="Helical" evidence="10">
    <location>
        <begin position="6"/>
        <end position="28"/>
    </location>
</feature>
<dbReference type="Proteomes" id="UP000030661">
    <property type="component" value="Unassembled WGS sequence"/>
</dbReference>
<keyword evidence="8 10" id="KW-0472">Membrane</keyword>
<organism evidence="11">
    <name type="scientific">Vecturithrix granuli</name>
    <dbReference type="NCBI Taxonomy" id="1499967"/>
    <lineage>
        <taxon>Bacteria</taxon>
        <taxon>Candidatus Moduliflexota</taxon>
        <taxon>Candidatus Vecturitrichia</taxon>
        <taxon>Candidatus Vecturitrichales</taxon>
        <taxon>Candidatus Vecturitrichaceae</taxon>
        <taxon>Candidatus Vecturithrix</taxon>
    </lineage>
</organism>
<comment type="subcellular location">
    <subcellularLocation>
        <location evidence="1">Cell membrane</location>
        <topology evidence="1">Multi-pass membrane protein</topology>
    </subcellularLocation>
</comment>
<dbReference type="GO" id="GO:0005304">
    <property type="term" value="F:L-valine transmembrane transporter activity"/>
    <property type="evidence" value="ECO:0007669"/>
    <property type="project" value="TreeGrafter"/>
</dbReference>
<protein>
    <submittedName>
        <fullName evidence="11">Amino acid/amide ABC transporter membrane protein 1, HAAT family</fullName>
    </submittedName>
</protein>
<sequence>MFWQQLTNGITIGSIYALIALGLTMVYGVLRILHIAHAGIYAFGAYSGLVAFRLVGNFWLSFVIAMILSAGAGYLVQHFLYAPLLSRSRIVPLIASIGLFISLEEVFRILGGPYVLPYPAKTGFSTITLGSIRITEYQILIFAITFPLLALLWYIMNKTKIGLAMRATSQDMEIVAAMGIHADRMVAVNFLIGSALAGAAGVLVGVYFNSVYPTMGSVPAYKALAIIVLGGLGSVPGAVIAALFIGLSETLLMGLLTIPLPRDALAFIIMIAVLMFRPHGLLGKE</sequence>
<name>A0A081C9L9_VECG1</name>